<gene>
    <name evidence="2" type="ORF">SPIL2461_LOCUS21787</name>
</gene>
<feature type="compositionally biased region" description="Basic residues" evidence="1">
    <location>
        <begin position="188"/>
        <end position="197"/>
    </location>
</feature>
<evidence type="ECO:0000256" key="1">
    <source>
        <dbReference type="SAM" id="MobiDB-lite"/>
    </source>
</evidence>
<evidence type="ECO:0000313" key="2">
    <source>
        <dbReference type="EMBL" id="CAE7752056.1"/>
    </source>
</evidence>
<evidence type="ECO:0000313" key="3">
    <source>
        <dbReference type="Proteomes" id="UP000649617"/>
    </source>
</evidence>
<feature type="region of interest" description="Disordered" evidence="1">
    <location>
        <begin position="887"/>
        <end position="984"/>
    </location>
</feature>
<feature type="compositionally biased region" description="Acidic residues" evidence="1">
    <location>
        <begin position="905"/>
        <end position="915"/>
    </location>
</feature>
<feature type="compositionally biased region" description="Basic and acidic residues" evidence="1">
    <location>
        <begin position="948"/>
        <end position="959"/>
    </location>
</feature>
<comment type="caution">
    <text evidence="2">The sequence shown here is derived from an EMBL/GenBank/DDBJ whole genome shotgun (WGS) entry which is preliminary data.</text>
</comment>
<evidence type="ECO:0008006" key="4">
    <source>
        <dbReference type="Google" id="ProtNLM"/>
    </source>
</evidence>
<sequence length="1127" mass="124822">MVPRCRLPSTGATPSLSHSVDNVIAMHNAEAKFDGLQDQTVRERAKGMEARDQGSNPWRRNGDFHELNLSYVTAVANLTRCGDSGSHEEEVQADMEEDECMTYVKADLIWNTEVLANAADMDEDECMTYVKGDGRGHGRSDICPKGQEGQIPIAQKKATAPQGRGTTPQQQAKAAMVKTGGIEEQSLKKSKRSRTRRAAASTDPAPIAPPLPNLGQLHGNVRWWADIIGFTNPLDNDENQNILSPNVSRTIVANLQQQSESERTSLIQALLSFVGLLIAELMKTVSDAQTGEEVVLLQWAPGLTDEMSYMQVGTITAPGVFAGLLQKLQDVLEKMSAGRSARIAKCLMKLMTDHRVARLPVLGKRTEDRLDRLAALLASFAMDGVNSTLCKTILNKRLKLKGQKIRCQPRQGLSRRSASMSMTSSSRNKGGYTWWSIGEMDDDMVRKKYGADGLEVFYEEVVRTMEGQGKIVESDEERRSREIMEGAVDKRPGYVEVHVAATAEGEMTEEVSLPKWDEESVRGLEEEHETQEVDETDLMQRMPMGYSEVLDRLLRQLENMPVDRAARHAEFLAQHLADLRRPAPHLYRPSLLERQARLEALLSVFMDQRVDAREEEQQWCRDEWVGVRPFLETMGEGEDESQEEEGHGLTETRDPAPEHQIVAIEDSQEAVEEGGSQVQVARLADGSVRDMSMEENEMLQWAEAVEAEAAEDERRREQERWNEFASTAYSSWGQWSVANQDVEPGVKRARVQIRTQGEGGRIVRDEQYMVALRDGEQLAYQVSVRSTNVEQGDKGVYAERAEEHMASEMARSSSEGAAPHSESVQGAEEQDGRDQQGKDHIDVQEFVASPLGRKFYEEWKTGRVGPQIIGQRFGYGALGAYASMWEDEKEAQERESGCLTTTAGEAEDQGDVEPELPEHGTDHVEAEGTGETAMDGGPVHEGGDDSGVPDHRQRHREGFQLKPPPDQPVNVEESQESGGNGSDLVLVAGGHADAGHQSEQMAAAAGEAASLTPTGVPVNETSCNETMEGIYAKRGSFLGMLPSAVKQEDFVVVKVDIDGGPELTIVEAIARDPVLSSLIDEIFFEYHFKFDGLDFGWGKLGTGRNVDTAIDLMKRLRQAGIRSHFWI</sequence>
<dbReference type="AlphaFoldDB" id="A0A812XMK2"/>
<feature type="compositionally biased region" description="Basic and acidic residues" evidence="1">
    <location>
        <begin position="916"/>
        <end position="926"/>
    </location>
</feature>
<feature type="region of interest" description="Disordered" evidence="1">
    <location>
        <begin position="634"/>
        <end position="656"/>
    </location>
</feature>
<reference evidence="2" key="1">
    <citation type="submission" date="2021-02" db="EMBL/GenBank/DDBJ databases">
        <authorList>
            <person name="Dougan E. K."/>
            <person name="Rhodes N."/>
            <person name="Thang M."/>
            <person name="Chan C."/>
        </authorList>
    </citation>
    <scope>NUCLEOTIDE SEQUENCE</scope>
</reference>
<feature type="region of interest" description="Disordered" evidence="1">
    <location>
        <begin position="155"/>
        <end position="213"/>
    </location>
</feature>
<protein>
    <recommendedName>
        <fullName evidence="4">Methyltransferase FkbM domain-containing protein</fullName>
    </recommendedName>
</protein>
<name>A0A812XMK2_SYMPI</name>
<proteinExistence type="predicted"/>
<dbReference type="Proteomes" id="UP000649617">
    <property type="component" value="Unassembled WGS sequence"/>
</dbReference>
<dbReference type="OrthoDB" id="411029at2759"/>
<keyword evidence="3" id="KW-1185">Reference proteome</keyword>
<accession>A0A812XMK2</accession>
<dbReference type="EMBL" id="CAJNIZ010046594">
    <property type="protein sequence ID" value="CAE7752056.1"/>
    <property type="molecule type" value="Genomic_DNA"/>
</dbReference>
<organism evidence="2 3">
    <name type="scientific">Symbiodinium pilosum</name>
    <name type="common">Dinoflagellate</name>
    <dbReference type="NCBI Taxonomy" id="2952"/>
    <lineage>
        <taxon>Eukaryota</taxon>
        <taxon>Sar</taxon>
        <taxon>Alveolata</taxon>
        <taxon>Dinophyceae</taxon>
        <taxon>Suessiales</taxon>
        <taxon>Symbiodiniaceae</taxon>
        <taxon>Symbiodinium</taxon>
    </lineage>
</organism>
<feature type="compositionally biased region" description="Basic and acidic residues" evidence="1">
    <location>
        <begin position="644"/>
        <end position="656"/>
    </location>
</feature>
<feature type="region of interest" description="Disordered" evidence="1">
    <location>
        <begin position="804"/>
        <end position="838"/>
    </location>
</feature>